<reference evidence="7 8" key="1">
    <citation type="journal article" date="2020" name="FEMS Microbiol. Ecol.">
        <title>Temporal dynamics of bacterial communities during seed development and maturation.</title>
        <authorList>
            <person name="Chesneau G."/>
            <person name="Torres-Cortes G."/>
            <person name="Briand M."/>
            <person name="Darrasse A."/>
            <person name="Preveaux A."/>
            <person name="Marais C."/>
            <person name="Jacques M.A."/>
            <person name="Shade A."/>
            <person name="Barret M."/>
        </authorList>
    </citation>
    <scope>NUCLEOTIDE SEQUENCE [LARGE SCALE GENOMIC DNA]</scope>
    <source>
        <strain evidence="7 8">CFBP13732</strain>
    </source>
</reference>
<comment type="caution">
    <text evidence="7">The sequence shown here is derived from an EMBL/GenBank/DDBJ whole genome shotgun (WGS) entry which is preliminary data.</text>
</comment>
<dbReference type="InterPro" id="IPR050833">
    <property type="entry name" value="Poly_Biosynth_Transport"/>
</dbReference>
<feature type="transmembrane region" description="Helical" evidence="6">
    <location>
        <begin position="226"/>
        <end position="247"/>
    </location>
</feature>
<feature type="transmembrane region" description="Helical" evidence="6">
    <location>
        <begin position="20"/>
        <end position="38"/>
    </location>
</feature>
<keyword evidence="2" id="KW-1003">Cell membrane</keyword>
<keyword evidence="3 6" id="KW-0812">Transmembrane</keyword>
<evidence type="ECO:0000256" key="5">
    <source>
        <dbReference type="ARBA" id="ARBA00023136"/>
    </source>
</evidence>
<dbReference type="Proteomes" id="UP000661012">
    <property type="component" value="Unassembled WGS sequence"/>
</dbReference>
<dbReference type="PANTHER" id="PTHR30250">
    <property type="entry name" value="PST FAMILY PREDICTED COLANIC ACID TRANSPORTER"/>
    <property type="match status" value="1"/>
</dbReference>
<evidence type="ECO:0000313" key="7">
    <source>
        <dbReference type="EMBL" id="MBD8105413.1"/>
    </source>
</evidence>
<comment type="subcellular location">
    <subcellularLocation>
        <location evidence="1">Cell membrane</location>
        <topology evidence="1">Multi-pass membrane protein</topology>
    </subcellularLocation>
</comment>
<accession>A0ABR8ZP45</accession>
<evidence type="ECO:0000313" key="8">
    <source>
        <dbReference type="Proteomes" id="UP000661012"/>
    </source>
</evidence>
<dbReference type="RefSeq" id="WP_118664271.1">
    <property type="nucleotide sequence ID" value="NZ_CP022725.1"/>
</dbReference>
<evidence type="ECO:0000256" key="1">
    <source>
        <dbReference type="ARBA" id="ARBA00004651"/>
    </source>
</evidence>
<feature type="transmembrane region" description="Helical" evidence="6">
    <location>
        <begin position="343"/>
        <end position="365"/>
    </location>
</feature>
<feature type="transmembrane region" description="Helical" evidence="6">
    <location>
        <begin position="96"/>
        <end position="121"/>
    </location>
</feature>
<dbReference type="InterPro" id="IPR002797">
    <property type="entry name" value="Polysacc_synth"/>
</dbReference>
<protein>
    <submittedName>
        <fullName evidence="7">Lipopolysaccharide biosynthesis protein</fullName>
    </submittedName>
</protein>
<evidence type="ECO:0000256" key="2">
    <source>
        <dbReference type="ARBA" id="ARBA00022475"/>
    </source>
</evidence>
<sequence length="452" mass="48675">MKNGFSDGVFRTILRNTAYLGSGNVASALLGLLALSCAGKGMSPAMFGVLVVIQSYAKTISDVMKFQTWQLVVQYGTPALANNNVPQFREVISFSLGLDIASGAAAVVGGMLLLPFLAHALGLDAHSFWLAIVYCTLIPSMAASTPTGILRALDRFDLIAIQQAVRPFLRAAGSVISYTGDFGFAGFMLTWYVSDLMGGMLYWWFAARELRRRGIHRAFRPRLLHAARNLHGAWGFVWATNIAHSIWAARNSGSTVLVGIVSGPAAAGLFKIAMTFLSATSAPASLMEKSFYPEIMRLDPRTKRPWWLALKSALLAGGVGLVVALVVLMVGKPLVTLVFGQQYLAACDLIQVMLFAVVVSMMGFPQESLLLMAGKQRAFLVAQAISSVASMVLLVGLSHFFGVYGAASGYAGGQCLDVLLSFIPTLRAYRHRHLLHFSQPGDVPHDHQTTVA</sequence>
<organism evidence="7 8">
    <name type="scientific">Erwinia persicina</name>
    <dbReference type="NCBI Taxonomy" id="55211"/>
    <lineage>
        <taxon>Bacteria</taxon>
        <taxon>Pseudomonadati</taxon>
        <taxon>Pseudomonadota</taxon>
        <taxon>Gammaproteobacteria</taxon>
        <taxon>Enterobacterales</taxon>
        <taxon>Erwiniaceae</taxon>
        <taxon>Erwinia</taxon>
    </lineage>
</organism>
<feature type="transmembrane region" description="Helical" evidence="6">
    <location>
        <begin position="308"/>
        <end position="331"/>
    </location>
</feature>
<evidence type="ECO:0000256" key="4">
    <source>
        <dbReference type="ARBA" id="ARBA00022989"/>
    </source>
</evidence>
<evidence type="ECO:0000256" key="6">
    <source>
        <dbReference type="SAM" id="Phobius"/>
    </source>
</evidence>
<keyword evidence="4 6" id="KW-1133">Transmembrane helix</keyword>
<dbReference type="EMBL" id="JACYNN010000001">
    <property type="protein sequence ID" value="MBD8105413.1"/>
    <property type="molecule type" value="Genomic_DNA"/>
</dbReference>
<feature type="transmembrane region" description="Helical" evidence="6">
    <location>
        <begin position="182"/>
        <end position="205"/>
    </location>
</feature>
<feature type="transmembrane region" description="Helical" evidence="6">
    <location>
        <begin position="377"/>
        <end position="401"/>
    </location>
</feature>
<feature type="transmembrane region" description="Helical" evidence="6">
    <location>
        <begin position="267"/>
        <end position="287"/>
    </location>
</feature>
<dbReference type="Pfam" id="PF01943">
    <property type="entry name" value="Polysacc_synt"/>
    <property type="match status" value="1"/>
</dbReference>
<proteinExistence type="predicted"/>
<keyword evidence="8" id="KW-1185">Reference proteome</keyword>
<feature type="transmembrane region" description="Helical" evidence="6">
    <location>
        <begin position="407"/>
        <end position="429"/>
    </location>
</feature>
<feature type="transmembrane region" description="Helical" evidence="6">
    <location>
        <begin position="127"/>
        <end position="144"/>
    </location>
</feature>
<dbReference type="PANTHER" id="PTHR30250:SF31">
    <property type="entry name" value="INNER MEMBRANE PROTEIN YGHQ"/>
    <property type="match status" value="1"/>
</dbReference>
<evidence type="ECO:0000256" key="3">
    <source>
        <dbReference type="ARBA" id="ARBA00022692"/>
    </source>
</evidence>
<keyword evidence="5 6" id="KW-0472">Membrane</keyword>
<name>A0ABR8ZP45_9GAMM</name>
<gene>
    <name evidence="7" type="ORF">IFT93_03120</name>
</gene>